<proteinExistence type="predicted"/>
<comment type="caution">
    <text evidence="2">The sequence shown here is derived from an EMBL/GenBank/DDBJ whole genome shotgun (WGS) entry which is preliminary data.</text>
</comment>
<dbReference type="Proteomes" id="UP001201163">
    <property type="component" value="Unassembled WGS sequence"/>
</dbReference>
<feature type="transmembrane region" description="Helical" evidence="1">
    <location>
        <begin position="12"/>
        <end position="30"/>
    </location>
</feature>
<keyword evidence="1" id="KW-0472">Membrane</keyword>
<sequence>MSVYNPESHLLAIAYFLPCIPLPCGFPSLIRSLHLFAFKFASLPVSSALVVVSNSLFICP</sequence>
<organism evidence="2 3">
    <name type="scientific">Lactarius akahatsu</name>
    <dbReference type="NCBI Taxonomy" id="416441"/>
    <lineage>
        <taxon>Eukaryota</taxon>
        <taxon>Fungi</taxon>
        <taxon>Dikarya</taxon>
        <taxon>Basidiomycota</taxon>
        <taxon>Agaricomycotina</taxon>
        <taxon>Agaricomycetes</taxon>
        <taxon>Russulales</taxon>
        <taxon>Russulaceae</taxon>
        <taxon>Lactarius</taxon>
    </lineage>
</organism>
<gene>
    <name evidence="2" type="ORF">EDB92DRAFT_1898996</name>
</gene>
<accession>A0AAD4Q8M1</accession>
<dbReference type="AlphaFoldDB" id="A0AAD4Q8M1"/>
<keyword evidence="3" id="KW-1185">Reference proteome</keyword>
<keyword evidence="1" id="KW-0812">Transmembrane</keyword>
<evidence type="ECO:0000313" key="3">
    <source>
        <dbReference type="Proteomes" id="UP001201163"/>
    </source>
</evidence>
<dbReference type="EMBL" id="JAKELL010000125">
    <property type="protein sequence ID" value="KAH8981014.1"/>
    <property type="molecule type" value="Genomic_DNA"/>
</dbReference>
<evidence type="ECO:0000313" key="2">
    <source>
        <dbReference type="EMBL" id="KAH8981014.1"/>
    </source>
</evidence>
<name>A0AAD4Q8M1_9AGAM</name>
<feature type="transmembrane region" description="Helical" evidence="1">
    <location>
        <begin position="36"/>
        <end position="59"/>
    </location>
</feature>
<reference evidence="2" key="1">
    <citation type="submission" date="2022-01" db="EMBL/GenBank/DDBJ databases">
        <title>Comparative genomics reveals a dynamic genome evolution in the ectomycorrhizal milk-cap (Lactarius) mushrooms.</title>
        <authorList>
            <consortium name="DOE Joint Genome Institute"/>
            <person name="Lebreton A."/>
            <person name="Tang N."/>
            <person name="Kuo A."/>
            <person name="LaButti K."/>
            <person name="Drula E."/>
            <person name="Barry K."/>
            <person name="Clum A."/>
            <person name="Lipzen A."/>
            <person name="Mousain D."/>
            <person name="Ng V."/>
            <person name="Wang R."/>
            <person name="Wang X."/>
            <person name="Dai Y."/>
            <person name="Henrissat B."/>
            <person name="Grigoriev I.V."/>
            <person name="Guerin-Laguette A."/>
            <person name="Yu F."/>
            <person name="Martin F.M."/>
        </authorList>
    </citation>
    <scope>NUCLEOTIDE SEQUENCE</scope>
    <source>
        <strain evidence="2">QP</strain>
    </source>
</reference>
<keyword evidence="1" id="KW-1133">Transmembrane helix</keyword>
<protein>
    <submittedName>
        <fullName evidence="2">Uncharacterized protein</fullName>
    </submittedName>
</protein>
<evidence type="ECO:0000256" key="1">
    <source>
        <dbReference type="SAM" id="Phobius"/>
    </source>
</evidence>